<accession>A0ABY3PCZ3</accession>
<dbReference type="NCBIfam" id="NF033583">
    <property type="entry name" value="staphy_B_SbnC"/>
    <property type="match status" value="1"/>
</dbReference>
<name>A0ABY3PCZ3_9STAP</name>
<comment type="pathway">
    <text evidence="1">Siderophore biosynthesis.</text>
</comment>
<dbReference type="Pfam" id="PF06276">
    <property type="entry name" value="FhuF"/>
    <property type="match status" value="1"/>
</dbReference>
<dbReference type="PANTHER" id="PTHR34384">
    <property type="entry name" value="L-2,3-DIAMINOPROPANOATE--CITRATE LIGASE"/>
    <property type="match status" value="1"/>
</dbReference>
<dbReference type="InterPro" id="IPR007310">
    <property type="entry name" value="Aerobactin_biosyn_IucA/IucC_N"/>
</dbReference>
<dbReference type="EMBL" id="CP086654">
    <property type="protein sequence ID" value="UEX90147.1"/>
    <property type="molecule type" value="Genomic_DNA"/>
</dbReference>
<dbReference type="InterPro" id="IPR022770">
    <property type="entry name" value="IucA/IucC-like_C"/>
</dbReference>
<feature type="domain" description="Aerobactin siderophore biosynthesis IucA/IucC-like C-terminal" evidence="4">
    <location>
        <begin position="410"/>
        <end position="561"/>
    </location>
</feature>
<proteinExistence type="inferred from homology"/>
<dbReference type="RefSeq" id="WP_229292644.1">
    <property type="nucleotide sequence ID" value="NZ_CP086654.1"/>
</dbReference>
<dbReference type="InterPro" id="IPR037455">
    <property type="entry name" value="LucA/IucC-like"/>
</dbReference>
<dbReference type="Proteomes" id="UP001197626">
    <property type="component" value="Chromosome"/>
</dbReference>
<evidence type="ECO:0000256" key="2">
    <source>
        <dbReference type="ARBA" id="ARBA00007832"/>
    </source>
</evidence>
<evidence type="ECO:0000313" key="6">
    <source>
        <dbReference type="Proteomes" id="UP001197626"/>
    </source>
</evidence>
<dbReference type="Gene3D" id="1.10.510.40">
    <property type="match status" value="1"/>
</dbReference>
<protein>
    <submittedName>
        <fullName evidence="5">Staphyloferrin B biosynthesis protein SbnC</fullName>
    </submittedName>
</protein>
<dbReference type="Pfam" id="PF04183">
    <property type="entry name" value="IucA_IucC"/>
    <property type="match status" value="1"/>
</dbReference>
<evidence type="ECO:0000256" key="1">
    <source>
        <dbReference type="ARBA" id="ARBA00004924"/>
    </source>
</evidence>
<evidence type="ECO:0000259" key="4">
    <source>
        <dbReference type="Pfam" id="PF06276"/>
    </source>
</evidence>
<evidence type="ECO:0000259" key="3">
    <source>
        <dbReference type="Pfam" id="PF04183"/>
    </source>
</evidence>
<comment type="similarity">
    <text evidence="2">Belongs to the IucA/IucC family.</text>
</comment>
<reference evidence="5 6" key="1">
    <citation type="journal article" date="2022" name="Pathogens">
        <title>Staphylococcus ratti sp. nov. Isolated from a Lab Rat.</title>
        <authorList>
            <person name="Kovarovic V."/>
            <person name="Sedlacek I."/>
            <person name="Petras P."/>
            <person name="Kralova S."/>
            <person name="Maslanova I."/>
            <person name="Svec P."/>
            <person name="Neumann-Schaal M."/>
            <person name="Botka T."/>
            <person name="Gelbicova T."/>
            <person name="Stankova E."/>
            <person name="Doskar J."/>
            <person name="Pantucek R."/>
        </authorList>
    </citation>
    <scope>NUCLEOTIDE SEQUENCE [LARGE SCALE GENOMIC DNA]</scope>
    <source>
        <strain evidence="5 6">CCM 9025</strain>
    </source>
</reference>
<keyword evidence="6" id="KW-1185">Reference proteome</keyword>
<gene>
    <name evidence="5" type="primary">sbnC</name>
    <name evidence="5" type="ORF">LN051_00240</name>
</gene>
<feature type="domain" description="Aerobactin siderophore biosynthesis IucA/IucC N-terminal" evidence="3">
    <location>
        <begin position="139"/>
        <end position="379"/>
    </location>
</feature>
<organism evidence="5 6">
    <name type="scientific">Staphylococcus ratti</name>
    <dbReference type="NCBI Taxonomy" id="2892440"/>
    <lineage>
        <taxon>Bacteria</taxon>
        <taxon>Bacillati</taxon>
        <taxon>Bacillota</taxon>
        <taxon>Bacilli</taxon>
        <taxon>Bacillales</taxon>
        <taxon>Staphylococcaceae</taxon>
        <taxon>Staphylococcus</taxon>
    </lineage>
</organism>
<sequence>MLEITKNNYEQRAAITILSDLIDALLFEDVFELHSKSDVVREESETTLVYERMGKVLTIPVYFSGLNVYRYARTHGDVKLQHQHQEITLNAVELWDAIVDMNPHSAQQMNVTRFREGLVSAQAQLSAQYERLTLSDHPFIQSEQFASLKDRPFHPLAKEKRGLSAYDYERYQSEYYQPVALKTVAIHRDALIKSQFSDEEKLLQSLGLDNEAQYAKVLQEQGLQAKDFMIFPVHPWQLEHVLPEYFEQEFKQRIVVPLDIECGSFLASSSMRSLIDLKQPYQHVKVPFSMQSLGALRLTPTRYLLNGEKAEQLLEKVIHQSEHLTNTLSLCDEKHWWSFIEPSKDIFEDKIGHLTAQLRQYPHEIQDEETTLISMAALAMPDRRVYDAIFGHSNYTSSDVEMMYQDIVSHFIRTMFALMQRGVLPEVHGQNILIAFKAGKVTRFVLRDHDTVRIYPTWMADNGLEVPDYTIRKDTPNTLINENLETFFTYFQTLGISVNIYAVIDTLVHLYDLDEQRLMAFLRTTLKRTAQETVWPQNSVEDVMNLLFEKETWPFKRILLPLLHQKNSGGGSMPSSIGKIANPMMFNE</sequence>
<dbReference type="PANTHER" id="PTHR34384:SF6">
    <property type="entry name" value="STAPHYLOFERRIN B SYNTHASE"/>
    <property type="match status" value="1"/>
</dbReference>
<evidence type="ECO:0000313" key="5">
    <source>
        <dbReference type="EMBL" id="UEX90147.1"/>
    </source>
</evidence>